<organism evidence="1 2">
    <name type="scientific">Ficus carica</name>
    <name type="common">Common fig</name>
    <dbReference type="NCBI Taxonomy" id="3494"/>
    <lineage>
        <taxon>Eukaryota</taxon>
        <taxon>Viridiplantae</taxon>
        <taxon>Streptophyta</taxon>
        <taxon>Embryophyta</taxon>
        <taxon>Tracheophyta</taxon>
        <taxon>Spermatophyta</taxon>
        <taxon>Magnoliopsida</taxon>
        <taxon>eudicotyledons</taxon>
        <taxon>Gunneridae</taxon>
        <taxon>Pentapetalae</taxon>
        <taxon>rosids</taxon>
        <taxon>fabids</taxon>
        <taxon>Rosales</taxon>
        <taxon>Moraceae</taxon>
        <taxon>Ficeae</taxon>
        <taxon>Ficus</taxon>
    </lineage>
</organism>
<keyword evidence="2" id="KW-1185">Reference proteome</keyword>
<proteinExistence type="predicted"/>
<accession>A0AA88D7X5</accession>
<gene>
    <name evidence="1" type="ORF">TIFTF001_015512</name>
</gene>
<evidence type="ECO:0000313" key="2">
    <source>
        <dbReference type="Proteomes" id="UP001187192"/>
    </source>
</evidence>
<comment type="caution">
    <text evidence="1">The sequence shown here is derived from an EMBL/GenBank/DDBJ whole genome shotgun (WGS) entry which is preliminary data.</text>
</comment>
<dbReference type="EMBL" id="BTGU01000022">
    <property type="protein sequence ID" value="GMN46316.1"/>
    <property type="molecule type" value="Genomic_DNA"/>
</dbReference>
<sequence>MYIVDARNGSGSNTHCERIFRSLLASRSTVDHLQKGKHLGMMGTPVRCLPWALRCLRVLSGPGCSGRPGWVGHLGYPVDM</sequence>
<evidence type="ECO:0000313" key="1">
    <source>
        <dbReference type="EMBL" id="GMN46316.1"/>
    </source>
</evidence>
<dbReference type="Proteomes" id="UP001187192">
    <property type="component" value="Unassembled WGS sequence"/>
</dbReference>
<protein>
    <submittedName>
        <fullName evidence="1">Uncharacterized protein</fullName>
    </submittedName>
</protein>
<reference evidence="1" key="1">
    <citation type="submission" date="2023-07" db="EMBL/GenBank/DDBJ databases">
        <title>draft genome sequence of fig (Ficus carica).</title>
        <authorList>
            <person name="Takahashi T."/>
            <person name="Nishimura K."/>
        </authorList>
    </citation>
    <scope>NUCLEOTIDE SEQUENCE</scope>
</reference>
<dbReference type="AlphaFoldDB" id="A0AA88D7X5"/>
<name>A0AA88D7X5_FICCA</name>